<name>A0A2A8ZRR5_BACCE</name>
<dbReference type="EMBL" id="NTRR01000106">
    <property type="protein sequence ID" value="PFE06728.1"/>
    <property type="molecule type" value="Genomic_DNA"/>
</dbReference>
<gene>
    <name evidence="1" type="ORF">CN307_32450</name>
</gene>
<comment type="caution">
    <text evidence="1">The sequence shown here is derived from an EMBL/GenBank/DDBJ whole genome shotgun (WGS) entry which is preliminary data.</text>
</comment>
<reference evidence="1 2" key="1">
    <citation type="submission" date="2017-09" db="EMBL/GenBank/DDBJ databases">
        <title>Large-scale bioinformatics analysis of Bacillus genomes uncovers conserved roles of natural products in bacterial physiology.</title>
        <authorList>
            <consortium name="Agbiome Team Llc"/>
            <person name="Bleich R.M."/>
            <person name="Grubbs K.J."/>
            <person name="Santa Maria K.C."/>
            <person name="Allen S.E."/>
            <person name="Farag S."/>
            <person name="Shank E.A."/>
            <person name="Bowers A."/>
        </authorList>
    </citation>
    <scope>NUCLEOTIDE SEQUENCE [LARGE SCALE GENOMIC DNA]</scope>
    <source>
        <strain evidence="1 2">AFS022681</strain>
    </source>
</reference>
<dbReference type="AlphaFoldDB" id="A0A2A8ZRR5"/>
<evidence type="ECO:0000313" key="2">
    <source>
        <dbReference type="Proteomes" id="UP000220032"/>
    </source>
</evidence>
<accession>A0A2A8ZRR5</accession>
<protein>
    <submittedName>
        <fullName evidence="1">Uncharacterized protein</fullName>
    </submittedName>
</protein>
<organism evidence="1 2">
    <name type="scientific">Bacillus cereus</name>
    <dbReference type="NCBI Taxonomy" id="1396"/>
    <lineage>
        <taxon>Bacteria</taxon>
        <taxon>Bacillati</taxon>
        <taxon>Bacillota</taxon>
        <taxon>Bacilli</taxon>
        <taxon>Bacillales</taxon>
        <taxon>Bacillaceae</taxon>
        <taxon>Bacillus</taxon>
        <taxon>Bacillus cereus group</taxon>
    </lineage>
</organism>
<evidence type="ECO:0000313" key="1">
    <source>
        <dbReference type="EMBL" id="PFE06728.1"/>
    </source>
</evidence>
<sequence length="66" mass="7859">MFKKKPIRFIFIFVKNKRLNAYIENFYDIAYIRISYQNFGNILVFDTIASIEVTFATASRVFLPIQ</sequence>
<proteinExistence type="predicted"/>
<dbReference type="Proteomes" id="UP000220032">
    <property type="component" value="Unassembled WGS sequence"/>
</dbReference>